<proteinExistence type="inferred from homology"/>
<dbReference type="EMBL" id="QVIG01000001">
    <property type="protein sequence ID" value="RGD56500.1"/>
    <property type="molecule type" value="Genomic_DNA"/>
</dbReference>
<dbReference type="Proteomes" id="UP000263377">
    <property type="component" value="Unassembled WGS sequence"/>
</dbReference>
<feature type="domain" description="AB hydrolase-1" evidence="4">
    <location>
        <begin position="120"/>
        <end position="275"/>
    </location>
</feature>
<dbReference type="AlphaFoldDB" id="A0A372ZM33"/>
<protein>
    <submittedName>
        <fullName evidence="6">Alpha/beta fold hydrolase</fullName>
    </submittedName>
</protein>
<dbReference type="InterPro" id="IPR051601">
    <property type="entry name" value="Serine_prot/Carboxylest_S33"/>
</dbReference>
<dbReference type="InterPro" id="IPR029058">
    <property type="entry name" value="AB_hydrolase_fold"/>
</dbReference>
<dbReference type="PANTHER" id="PTHR43248">
    <property type="entry name" value="2-SUCCINYL-6-HYDROXY-2,4-CYCLOHEXADIENE-1-CARBOXYLATE SYNTHASE"/>
    <property type="match status" value="1"/>
</dbReference>
<dbReference type="GO" id="GO:0016787">
    <property type="term" value="F:hydrolase activity"/>
    <property type="evidence" value="ECO:0007669"/>
    <property type="project" value="UniProtKB-KW"/>
</dbReference>
<evidence type="ECO:0000256" key="1">
    <source>
        <dbReference type="ARBA" id="ARBA00010088"/>
    </source>
</evidence>
<keyword evidence="7" id="KW-1185">Reference proteome</keyword>
<evidence type="ECO:0000256" key="3">
    <source>
        <dbReference type="SAM" id="MobiDB-lite"/>
    </source>
</evidence>
<evidence type="ECO:0000313" key="6">
    <source>
        <dbReference type="EMBL" id="RGD56500.1"/>
    </source>
</evidence>
<feature type="region of interest" description="Disordered" evidence="3">
    <location>
        <begin position="1"/>
        <end position="32"/>
    </location>
</feature>
<dbReference type="SUPFAM" id="SSF53474">
    <property type="entry name" value="alpha/beta-Hydrolases"/>
    <property type="match status" value="1"/>
</dbReference>
<dbReference type="InterPro" id="IPR006311">
    <property type="entry name" value="TAT_signal"/>
</dbReference>
<dbReference type="RefSeq" id="WP_117484948.1">
    <property type="nucleotide sequence ID" value="NZ_QVIG01000001.1"/>
</dbReference>
<evidence type="ECO:0000256" key="2">
    <source>
        <dbReference type="ARBA" id="ARBA00022801"/>
    </source>
</evidence>
<organism evidence="6 7">
    <name type="scientific">Kitasatospora xanthocidica</name>
    <dbReference type="NCBI Taxonomy" id="83382"/>
    <lineage>
        <taxon>Bacteria</taxon>
        <taxon>Bacillati</taxon>
        <taxon>Actinomycetota</taxon>
        <taxon>Actinomycetes</taxon>
        <taxon>Kitasatosporales</taxon>
        <taxon>Streptomycetaceae</taxon>
        <taxon>Kitasatospora</taxon>
    </lineage>
</organism>
<accession>A0A372ZM33</accession>
<gene>
    <name evidence="6" type="ORF">DR950_00670</name>
</gene>
<comment type="caution">
    <text evidence="6">The sequence shown here is derived from an EMBL/GenBank/DDBJ whole genome shotgun (WGS) entry which is preliminary data.</text>
</comment>
<evidence type="ECO:0000259" key="5">
    <source>
        <dbReference type="Pfam" id="PF08386"/>
    </source>
</evidence>
<dbReference type="PROSITE" id="PS51318">
    <property type="entry name" value="TAT"/>
    <property type="match status" value="1"/>
</dbReference>
<sequence length="540" mass="56369">MTTSTARGTATGANGASANGADTGSADTGGAGRRARRGALAAAALAVLATALPLAAAPPAQASAAGAQGRPAWCPAVPGHRVDCTTMRRPLVTGEPRLGGVDVSYAVVRHSRPGPALGTVALNPGGPGETLIDRAEQVAGALRGVLDDYDVLLLDPRGTGRSGRLPCDVTEAEYRWAPRPEQRELVAECAEELGPRARGYTSAATADDIDAARERLGAPRLVLYGMSYGTYLMPVYADRHPERVEKMVLSGAYPVAFDSLARPGAQQVSLTLRRICERSGACDPDTAVHDLAAVAERLRARPLKVTAEAGGERRTVLFTEDKLADLMYEPATRGIGLHPGESGLLGALPAALHAFAAGDEGPLSALVRGEMEGTGTEDQASFLAVTCNDYVRAWDPEAPVSERRRQYRAALAAADPADFGAFSPEGWAAGQTDGGDNCLNWPRRGTARPQPTDLGNLPDVPVLVLSGDLDTNTPEVNSRLSAAQFRHSAFVSVPNSGHLPEMESTGCALEISSGFIRTGEVGDTSCLVRIPPVAVVPVPR</sequence>
<evidence type="ECO:0000313" key="7">
    <source>
        <dbReference type="Proteomes" id="UP000263377"/>
    </source>
</evidence>
<feature type="domain" description="Peptidase S33 tripeptidyl aminopeptidase-like C-terminal" evidence="5">
    <location>
        <begin position="430"/>
        <end position="526"/>
    </location>
</feature>
<name>A0A372ZM33_9ACTN</name>
<reference evidence="6 7" key="1">
    <citation type="submission" date="2018-08" db="EMBL/GenBank/DDBJ databases">
        <title>Diversity &amp; Physiological Properties of Lignin-Decomposing Actinobacteria from Soil.</title>
        <authorList>
            <person name="Roh S.G."/>
            <person name="Kim S.B."/>
        </authorList>
    </citation>
    <scope>NUCLEOTIDE SEQUENCE [LARGE SCALE GENOMIC DNA]</scope>
    <source>
        <strain evidence="6 7">MMS17-GH009</strain>
    </source>
</reference>
<keyword evidence="2 6" id="KW-0378">Hydrolase</keyword>
<feature type="compositionally biased region" description="Low complexity" evidence="3">
    <location>
        <begin position="1"/>
        <end position="26"/>
    </location>
</feature>
<dbReference type="InterPro" id="IPR013595">
    <property type="entry name" value="Pept_S33_TAP-like_C"/>
</dbReference>
<dbReference type="Pfam" id="PF00561">
    <property type="entry name" value="Abhydrolase_1"/>
    <property type="match status" value="1"/>
</dbReference>
<dbReference type="InterPro" id="IPR000073">
    <property type="entry name" value="AB_hydrolase_1"/>
</dbReference>
<evidence type="ECO:0000259" key="4">
    <source>
        <dbReference type="Pfam" id="PF00561"/>
    </source>
</evidence>
<comment type="similarity">
    <text evidence="1">Belongs to the peptidase S33 family.</text>
</comment>
<dbReference type="Pfam" id="PF08386">
    <property type="entry name" value="Abhydrolase_4"/>
    <property type="match status" value="1"/>
</dbReference>
<dbReference type="Gene3D" id="3.40.50.1820">
    <property type="entry name" value="alpha/beta hydrolase"/>
    <property type="match status" value="1"/>
</dbReference>